<proteinExistence type="predicted"/>
<dbReference type="InterPro" id="IPR011944">
    <property type="entry name" value="Steroid_delta5-4_isomerase"/>
</dbReference>
<feature type="compositionally biased region" description="Basic and acidic residues" evidence="1">
    <location>
        <begin position="104"/>
        <end position="116"/>
    </location>
</feature>
<sequence length="395" mass="43667">MGEVGALRPVFSDRSKLINLYEVASVFSHPVQFNPLSLKVETLLRRLPRSSDRIRAIRDAPLAATTPDLAKTTWNGGAFMTTTARTLIALLLLSAPVFAEDAKPDATKPAAEEAKPAEQAPASEDETAIMAAIESYVIAFNKGDAEALAAHWTPNGEFATPSGDVLTGRKALQESFAAYFTENKEAKIELLETKISLISPSVATELGVARVIVPDQEPTDTSYEAVHVKTSEGWKMDRVAEAAPEPEPPTHYSQLQSLEWMIGKWVDADENSSIETNAQWTKNRNFITRSFKVYIEDRVDFEGTQIIGWDPYAQTIRSWMFDSDGGFGVGRWTDQGNRWTVQTINVLPDGRRATATNIYQTIDENTMQFQSIGRQVDGELLPSIEPVTVIRADVE</sequence>
<gene>
    <name evidence="3" type="ORF">C5Y93_12230</name>
</gene>
<evidence type="ECO:0000313" key="3">
    <source>
        <dbReference type="EMBL" id="PQO45693.1"/>
    </source>
</evidence>
<dbReference type="InterPro" id="IPR027843">
    <property type="entry name" value="DUF4440"/>
</dbReference>
<reference evidence="3 4" key="1">
    <citation type="submission" date="2018-02" db="EMBL/GenBank/DDBJ databases">
        <title>Comparative genomes isolates from brazilian mangrove.</title>
        <authorList>
            <person name="Araujo J.E."/>
            <person name="Taketani R.G."/>
            <person name="Silva M.C.P."/>
            <person name="Loureco M.V."/>
            <person name="Andreote F.D."/>
        </authorList>
    </citation>
    <scope>NUCLEOTIDE SEQUENCE [LARGE SCALE GENOMIC DNA]</scope>
    <source>
        <strain evidence="3 4">Nap-Phe MGV</strain>
    </source>
</reference>
<evidence type="ECO:0000259" key="2">
    <source>
        <dbReference type="Pfam" id="PF14534"/>
    </source>
</evidence>
<accession>A0A2S8GMN3</accession>
<dbReference type="AlphaFoldDB" id="A0A2S8GMN3"/>
<organism evidence="3 4">
    <name type="scientific">Blastopirellula marina</name>
    <dbReference type="NCBI Taxonomy" id="124"/>
    <lineage>
        <taxon>Bacteria</taxon>
        <taxon>Pseudomonadati</taxon>
        <taxon>Planctomycetota</taxon>
        <taxon>Planctomycetia</taxon>
        <taxon>Pirellulales</taxon>
        <taxon>Pirellulaceae</taxon>
        <taxon>Blastopirellula</taxon>
    </lineage>
</organism>
<evidence type="ECO:0000256" key="1">
    <source>
        <dbReference type="SAM" id="MobiDB-lite"/>
    </source>
</evidence>
<comment type="caution">
    <text evidence="3">The sequence shown here is derived from an EMBL/GenBank/DDBJ whole genome shotgun (WGS) entry which is preliminary data.</text>
</comment>
<dbReference type="InterPro" id="IPR032710">
    <property type="entry name" value="NTF2-like_dom_sf"/>
</dbReference>
<dbReference type="Proteomes" id="UP000237819">
    <property type="component" value="Unassembled WGS sequence"/>
</dbReference>
<dbReference type="Gene3D" id="3.10.450.50">
    <property type="match status" value="1"/>
</dbReference>
<dbReference type="Pfam" id="PF14534">
    <property type="entry name" value="DUF4440"/>
    <property type="match status" value="1"/>
</dbReference>
<feature type="domain" description="DUF4440" evidence="2">
    <location>
        <begin position="129"/>
        <end position="236"/>
    </location>
</feature>
<protein>
    <recommendedName>
        <fullName evidence="2">DUF4440 domain-containing protein</fullName>
    </recommendedName>
</protein>
<evidence type="ECO:0000313" key="4">
    <source>
        <dbReference type="Proteomes" id="UP000237819"/>
    </source>
</evidence>
<feature type="region of interest" description="Disordered" evidence="1">
    <location>
        <begin position="104"/>
        <end position="124"/>
    </location>
</feature>
<dbReference type="NCBIfam" id="TIGR02246">
    <property type="entry name" value="SgcJ/EcaC family oxidoreductase"/>
    <property type="match status" value="1"/>
</dbReference>
<dbReference type="SUPFAM" id="SSF54427">
    <property type="entry name" value="NTF2-like"/>
    <property type="match status" value="1"/>
</dbReference>
<dbReference type="EMBL" id="PUHZ01000013">
    <property type="protein sequence ID" value="PQO45693.1"/>
    <property type="molecule type" value="Genomic_DNA"/>
</dbReference>
<name>A0A2S8GMN3_9BACT</name>